<evidence type="ECO:0000259" key="8">
    <source>
        <dbReference type="PROSITE" id="PS50888"/>
    </source>
</evidence>
<dbReference type="InterPro" id="IPR011598">
    <property type="entry name" value="bHLH_dom"/>
</dbReference>
<keyword evidence="10" id="KW-1185">Reference proteome</keyword>
<dbReference type="InterPro" id="IPR050370">
    <property type="entry name" value="HES_HEY"/>
</dbReference>
<sequence>MTPTVCFPSGGGGSTVAMRREASEMRKTLKPLMEKRRRARINDCLNQLKNLILPLMGKDNCRSSKLEKADILEMTVKFLAEPLKTPTRDAAVNYTEGYDACLQRVSALLPRTSLDREGRARVHAFVQQQQQQRQRRSSSPPSCRACSARALSANEPVPHERVLRALEVSRGAKRAGVTPEKVQDAAQVAAQHVWRPW</sequence>
<dbReference type="FunFam" id="4.10.280.10:FF:000009">
    <property type="entry name" value="Transcription factor HES-1"/>
    <property type="match status" value="1"/>
</dbReference>
<feature type="domain" description="BHLH" evidence="8">
    <location>
        <begin position="25"/>
        <end position="82"/>
    </location>
</feature>
<dbReference type="GO" id="GO:0005634">
    <property type="term" value="C:nucleus"/>
    <property type="evidence" value="ECO:0007669"/>
    <property type="project" value="UniProtKB-SubCell"/>
</dbReference>
<gene>
    <name evidence="9" type="ORF">HF521_006784</name>
</gene>
<dbReference type="SUPFAM" id="SSF47459">
    <property type="entry name" value="HLH, helix-loop-helix DNA-binding domain"/>
    <property type="match status" value="1"/>
</dbReference>
<evidence type="ECO:0000256" key="6">
    <source>
        <dbReference type="ARBA" id="ARBA00023242"/>
    </source>
</evidence>
<keyword evidence="3" id="KW-0805">Transcription regulation</keyword>
<protein>
    <recommendedName>
        <fullName evidence="8">BHLH domain-containing protein</fullName>
    </recommendedName>
</protein>
<comment type="subcellular location">
    <subcellularLocation>
        <location evidence="1">Nucleus</location>
    </subcellularLocation>
</comment>
<dbReference type="PROSITE" id="PS50888">
    <property type="entry name" value="BHLH"/>
    <property type="match status" value="1"/>
</dbReference>
<dbReference type="GO" id="GO:0003677">
    <property type="term" value="F:DNA binding"/>
    <property type="evidence" value="ECO:0007669"/>
    <property type="project" value="UniProtKB-KW"/>
</dbReference>
<evidence type="ECO:0000313" key="10">
    <source>
        <dbReference type="Proteomes" id="UP000606274"/>
    </source>
</evidence>
<evidence type="ECO:0000256" key="2">
    <source>
        <dbReference type="ARBA" id="ARBA00022491"/>
    </source>
</evidence>
<feature type="compositionally biased region" description="Low complexity" evidence="7">
    <location>
        <begin position="127"/>
        <end position="144"/>
    </location>
</feature>
<evidence type="ECO:0000256" key="7">
    <source>
        <dbReference type="SAM" id="MobiDB-lite"/>
    </source>
</evidence>
<dbReference type="GO" id="GO:0046983">
    <property type="term" value="F:protein dimerization activity"/>
    <property type="evidence" value="ECO:0007669"/>
    <property type="project" value="InterPro"/>
</dbReference>
<dbReference type="EMBL" id="JABFDY010000017">
    <property type="protein sequence ID" value="KAF7695061.1"/>
    <property type="molecule type" value="Genomic_DNA"/>
</dbReference>
<proteinExistence type="predicted"/>
<dbReference type="OrthoDB" id="6085656at2759"/>
<dbReference type="Pfam" id="PF00010">
    <property type="entry name" value="HLH"/>
    <property type="match status" value="1"/>
</dbReference>
<feature type="region of interest" description="Disordered" evidence="7">
    <location>
        <begin position="123"/>
        <end position="144"/>
    </location>
</feature>
<keyword evidence="4" id="KW-0238">DNA-binding</keyword>
<name>A0A8T0APT3_SILME</name>
<dbReference type="SMART" id="SM00353">
    <property type="entry name" value="HLH"/>
    <property type="match status" value="1"/>
</dbReference>
<evidence type="ECO:0000256" key="1">
    <source>
        <dbReference type="ARBA" id="ARBA00004123"/>
    </source>
</evidence>
<keyword evidence="2" id="KW-0678">Repressor</keyword>
<dbReference type="Proteomes" id="UP000606274">
    <property type="component" value="Unassembled WGS sequence"/>
</dbReference>
<evidence type="ECO:0000313" key="9">
    <source>
        <dbReference type="EMBL" id="KAF7695061.1"/>
    </source>
</evidence>
<dbReference type="PANTHER" id="PTHR10985">
    <property type="entry name" value="BASIC HELIX-LOOP-HELIX TRANSCRIPTION FACTOR, HES-RELATED"/>
    <property type="match status" value="1"/>
</dbReference>
<evidence type="ECO:0000256" key="5">
    <source>
        <dbReference type="ARBA" id="ARBA00023163"/>
    </source>
</evidence>
<evidence type="ECO:0000256" key="4">
    <source>
        <dbReference type="ARBA" id="ARBA00023125"/>
    </source>
</evidence>
<accession>A0A8T0APT3</accession>
<dbReference type="InterPro" id="IPR036638">
    <property type="entry name" value="HLH_DNA-bd_sf"/>
</dbReference>
<keyword evidence="5" id="KW-0804">Transcription</keyword>
<dbReference type="AlphaFoldDB" id="A0A8T0APT3"/>
<comment type="caution">
    <text evidence="9">The sequence shown here is derived from an EMBL/GenBank/DDBJ whole genome shotgun (WGS) entry which is preliminary data.</text>
</comment>
<dbReference type="Gene3D" id="4.10.280.10">
    <property type="entry name" value="Helix-loop-helix DNA-binding domain"/>
    <property type="match status" value="1"/>
</dbReference>
<keyword evidence="6" id="KW-0539">Nucleus</keyword>
<reference evidence="9" key="1">
    <citation type="submission" date="2020-08" db="EMBL/GenBank/DDBJ databases">
        <title>Chromosome-level assembly of Southern catfish (Silurus meridionalis) provides insights into visual adaptation to the nocturnal and benthic lifestyles.</title>
        <authorList>
            <person name="Zhang Y."/>
            <person name="Wang D."/>
            <person name="Peng Z."/>
        </authorList>
    </citation>
    <scope>NUCLEOTIDE SEQUENCE</scope>
    <source>
        <strain evidence="9">SWU-2019-XX</strain>
        <tissue evidence="9">Muscle</tissue>
    </source>
</reference>
<organism evidence="9 10">
    <name type="scientific">Silurus meridionalis</name>
    <name type="common">Southern catfish</name>
    <name type="synonym">Silurus soldatovi meridionalis</name>
    <dbReference type="NCBI Taxonomy" id="175797"/>
    <lineage>
        <taxon>Eukaryota</taxon>
        <taxon>Metazoa</taxon>
        <taxon>Chordata</taxon>
        <taxon>Craniata</taxon>
        <taxon>Vertebrata</taxon>
        <taxon>Euteleostomi</taxon>
        <taxon>Actinopterygii</taxon>
        <taxon>Neopterygii</taxon>
        <taxon>Teleostei</taxon>
        <taxon>Ostariophysi</taxon>
        <taxon>Siluriformes</taxon>
        <taxon>Siluridae</taxon>
        <taxon>Silurus</taxon>
    </lineage>
</organism>
<evidence type="ECO:0000256" key="3">
    <source>
        <dbReference type="ARBA" id="ARBA00023015"/>
    </source>
</evidence>